<accession>A0A9C7Q1K4</accession>
<keyword evidence="5 9" id="KW-0812">Transmembrane</keyword>
<dbReference type="InterPro" id="IPR007272">
    <property type="entry name" value="Sulf_transp_TsuA/YedE"/>
</dbReference>
<sequence length="381" mass="39850">MPGVIEAVCGGLAIGFSVAVNAVLLGRVTGISGIVGGILARQSGLRWRLSFLGGLAGGGWILRKFLPNTVPIVSGTVSTLRLAAAGLLVGFGTRLGSGCTSGHGVCGLGRLSKRSLVNVLVFMASGALTAILTGSVSAYGAGSVVTKDLFTPDKNLLKSFVSFTTPAIMSLLGIVGASFALDANVSKKVHDFASPIIGSATGYLFAIGLGVAGMTNPVQVVRFLDFTKPYWNPSLAFVMGSALIVSLSAFSFLRKRKNQPLLSSQCYIPCVAEIDKNLIIGGALFGAGWGLGGFCPGPMLVSFFSRPEEQANQVVTGAMLIGAFLYQQMEKSRETSHDTAKGEDTRRETSRLNESENTSERVTSNGYSVQKVDSVFNEEDG</sequence>
<keyword evidence="2" id="KW-0813">Transport</keyword>
<gene>
    <name evidence="10" type="ORF">GpartN1_g5996.t1</name>
</gene>
<feature type="transmembrane region" description="Helical" evidence="9">
    <location>
        <begin position="116"/>
        <end position="140"/>
    </location>
</feature>
<dbReference type="PANTHER" id="PTHR30574">
    <property type="entry name" value="INNER MEMBRANE PROTEIN YEDE"/>
    <property type="match status" value="1"/>
</dbReference>
<keyword evidence="7 9" id="KW-0472">Membrane</keyword>
<organism evidence="10 11">
    <name type="scientific">Galdieria partita</name>
    <dbReference type="NCBI Taxonomy" id="83374"/>
    <lineage>
        <taxon>Eukaryota</taxon>
        <taxon>Rhodophyta</taxon>
        <taxon>Bangiophyceae</taxon>
        <taxon>Galdieriales</taxon>
        <taxon>Galdieriaceae</taxon>
        <taxon>Galdieria</taxon>
    </lineage>
</organism>
<dbReference type="EMBL" id="BQMJ01000052">
    <property type="protein sequence ID" value="GJQ14205.1"/>
    <property type="molecule type" value="Genomic_DNA"/>
</dbReference>
<evidence type="ECO:0000313" key="11">
    <source>
        <dbReference type="Proteomes" id="UP001061958"/>
    </source>
</evidence>
<feature type="transmembrane region" description="Helical" evidence="9">
    <location>
        <begin position="234"/>
        <end position="253"/>
    </location>
</feature>
<evidence type="ECO:0000256" key="3">
    <source>
        <dbReference type="ARBA" id="ARBA00022475"/>
    </source>
</evidence>
<evidence type="ECO:0000256" key="2">
    <source>
        <dbReference type="ARBA" id="ARBA00022448"/>
    </source>
</evidence>
<dbReference type="Proteomes" id="UP001061958">
    <property type="component" value="Unassembled WGS sequence"/>
</dbReference>
<evidence type="ECO:0000256" key="7">
    <source>
        <dbReference type="ARBA" id="ARBA00023136"/>
    </source>
</evidence>
<dbReference type="OrthoDB" id="10254418at2759"/>
<comment type="caution">
    <text evidence="10">The sequence shown here is derived from an EMBL/GenBank/DDBJ whole genome shotgun (WGS) entry which is preliminary data.</text>
</comment>
<evidence type="ECO:0000256" key="1">
    <source>
        <dbReference type="ARBA" id="ARBA00004429"/>
    </source>
</evidence>
<feature type="region of interest" description="Disordered" evidence="8">
    <location>
        <begin position="332"/>
        <end position="381"/>
    </location>
</feature>
<dbReference type="AlphaFoldDB" id="A0A9C7Q1K4"/>
<feature type="transmembrane region" description="Helical" evidence="9">
    <location>
        <begin position="160"/>
        <end position="181"/>
    </location>
</feature>
<evidence type="ECO:0000256" key="9">
    <source>
        <dbReference type="SAM" id="Phobius"/>
    </source>
</evidence>
<feature type="transmembrane region" description="Helical" evidence="9">
    <location>
        <begin position="12"/>
        <end position="40"/>
    </location>
</feature>
<keyword evidence="6 9" id="KW-1133">Transmembrane helix</keyword>
<evidence type="ECO:0008006" key="12">
    <source>
        <dbReference type="Google" id="ProtNLM"/>
    </source>
</evidence>
<name>A0A9C7Q1K4_9RHOD</name>
<keyword evidence="3" id="KW-1003">Cell membrane</keyword>
<reference evidence="10" key="1">
    <citation type="journal article" date="2022" name="Proc. Natl. Acad. Sci. U.S.A.">
        <title>Life cycle and functional genomics of the unicellular red alga Galdieria for elucidating algal and plant evolution and industrial use.</title>
        <authorList>
            <person name="Hirooka S."/>
            <person name="Itabashi T."/>
            <person name="Ichinose T.M."/>
            <person name="Onuma R."/>
            <person name="Fujiwara T."/>
            <person name="Yamashita S."/>
            <person name="Jong L.W."/>
            <person name="Tomita R."/>
            <person name="Iwane A.H."/>
            <person name="Miyagishima S.Y."/>
        </authorList>
    </citation>
    <scope>NUCLEOTIDE SEQUENCE</scope>
    <source>
        <strain evidence="10">NBRC 102759</strain>
    </source>
</reference>
<keyword evidence="4" id="KW-0997">Cell inner membrane</keyword>
<comment type="subcellular location">
    <subcellularLocation>
        <location evidence="1">Cell inner membrane</location>
        <topology evidence="1">Multi-pass membrane protein</topology>
    </subcellularLocation>
</comment>
<dbReference type="Pfam" id="PF20398">
    <property type="entry name" value="DUF6691"/>
    <property type="match status" value="1"/>
</dbReference>
<dbReference type="InterPro" id="IPR046513">
    <property type="entry name" value="DUF6691"/>
</dbReference>
<proteinExistence type="predicted"/>
<protein>
    <recommendedName>
        <fullName evidence="12">YeeE/YedE family protein</fullName>
    </recommendedName>
</protein>
<evidence type="ECO:0000313" key="10">
    <source>
        <dbReference type="EMBL" id="GJQ14205.1"/>
    </source>
</evidence>
<feature type="compositionally biased region" description="Basic and acidic residues" evidence="8">
    <location>
        <begin position="332"/>
        <end position="354"/>
    </location>
</feature>
<reference evidence="10" key="2">
    <citation type="submission" date="2022-01" db="EMBL/GenBank/DDBJ databases">
        <authorList>
            <person name="Hirooka S."/>
            <person name="Miyagishima S.Y."/>
        </authorList>
    </citation>
    <scope>NUCLEOTIDE SEQUENCE</scope>
    <source>
        <strain evidence="10">NBRC 102759</strain>
    </source>
</reference>
<evidence type="ECO:0000256" key="6">
    <source>
        <dbReference type="ARBA" id="ARBA00022989"/>
    </source>
</evidence>
<evidence type="ECO:0000256" key="4">
    <source>
        <dbReference type="ARBA" id="ARBA00022519"/>
    </source>
</evidence>
<feature type="transmembrane region" description="Helical" evidence="9">
    <location>
        <begin position="193"/>
        <end position="214"/>
    </location>
</feature>
<evidence type="ECO:0000256" key="8">
    <source>
        <dbReference type="SAM" id="MobiDB-lite"/>
    </source>
</evidence>
<keyword evidence="11" id="KW-1185">Reference proteome</keyword>
<dbReference type="PANTHER" id="PTHR30574:SF1">
    <property type="entry name" value="SULPHUR TRANSPORT DOMAIN-CONTAINING PROTEIN"/>
    <property type="match status" value="1"/>
</dbReference>
<evidence type="ECO:0000256" key="5">
    <source>
        <dbReference type="ARBA" id="ARBA00022692"/>
    </source>
</evidence>
<dbReference type="GO" id="GO:0005886">
    <property type="term" value="C:plasma membrane"/>
    <property type="evidence" value="ECO:0007669"/>
    <property type="project" value="UniProtKB-SubCell"/>
</dbReference>